<name>A0AAD8EDD0_DIPPU</name>
<dbReference type="EMBL" id="JASPKZ010007195">
    <property type="protein sequence ID" value="KAJ9586168.1"/>
    <property type="molecule type" value="Genomic_DNA"/>
</dbReference>
<feature type="non-terminal residue" evidence="1">
    <location>
        <position position="1"/>
    </location>
</feature>
<proteinExistence type="predicted"/>
<evidence type="ECO:0000313" key="2">
    <source>
        <dbReference type="Proteomes" id="UP001233999"/>
    </source>
</evidence>
<organism evidence="1 2">
    <name type="scientific">Diploptera punctata</name>
    <name type="common">Pacific beetle cockroach</name>
    <dbReference type="NCBI Taxonomy" id="6984"/>
    <lineage>
        <taxon>Eukaryota</taxon>
        <taxon>Metazoa</taxon>
        <taxon>Ecdysozoa</taxon>
        <taxon>Arthropoda</taxon>
        <taxon>Hexapoda</taxon>
        <taxon>Insecta</taxon>
        <taxon>Pterygota</taxon>
        <taxon>Neoptera</taxon>
        <taxon>Polyneoptera</taxon>
        <taxon>Dictyoptera</taxon>
        <taxon>Blattodea</taxon>
        <taxon>Blaberoidea</taxon>
        <taxon>Blaberidae</taxon>
        <taxon>Diplopterinae</taxon>
        <taxon>Diploptera</taxon>
    </lineage>
</organism>
<sequence>PCPFDALLVWNCYGKLSALNHCDNIASFSNQFSAYCECLSNLSIYILRFILLPEK</sequence>
<evidence type="ECO:0000313" key="1">
    <source>
        <dbReference type="EMBL" id="KAJ9586168.1"/>
    </source>
</evidence>
<dbReference type="Proteomes" id="UP001233999">
    <property type="component" value="Unassembled WGS sequence"/>
</dbReference>
<reference evidence="1" key="1">
    <citation type="journal article" date="2023" name="IScience">
        <title>Live-bearing cockroach genome reveals convergent evolutionary mechanisms linked to viviparity in insects and beyond.</title>
        <authorList>
            <person name="Fouks B."/>
            <person name="Harrison M.C."/>
            <person name="Mikhailova A.A."/>
            <person name="Marchal E."/>
            <person name="English S."/>
            <person name="Carruthers M."/>
            <person name="Jennings E.C."/>
            <person name="Chiamaka E.L."/>
            <person name="Frigard R.A."/>
            <person name="Pippel M."/>
            <person name="Attardo G.M."/>
            <person name="Benoit J.B."/>
            <person name="Bornberg-Bauer E."/>
            <person name="Tobe S.S."/>
        </authorList>
    </citation>
    <scope>NUCLEOTIDE SEQUENCE</scope>
    <source>
        <strain evidence="1">Stay&amp;Tobe</strain>
    </source>
</reference>
<accession>A0AAD8EDD0</accession>
<comment type="caution">
    <text evidence="1">The sequence shown here is derived from an EMBL/GenBank/DDBJ whole genome shotgun (WGS) entry which is preliminary data.</text>
</comment>
<keyword evidence="2" id="KW-1185">Reference proteome</keyword>
<feature type="non-terminal residue" evidence="1">
    <location>
        <position position="55"/>
    </location>
</feature>
<protein>
    <submittedName>
        <fullName evidence="1">Uncharacterized protein</fullName>
    </submittedName>
</protein>
<gene>
    <name evidence="1" type="ORF">L9F63_020190</name>
</gene>
<reference evidence="1" key="2">
    <citation type="submission" date="2023-05" db="EMBL/GenBank/DDBJ databases">
        <authorList>
            <person name="Fouks B."/>
        </authorList>
    </citation>
    <scope>NUCLEOTIDE SEQUENCE</scope>
    <source>
        <strain evidence="1">Stay&amp;Tobe</strain>
        <tissue evidence="1">Testes</tissue>
    </source>
</reference>
<dbReference type="AlphaFoldDB" id="A0AAD8EDD0"/>